<dbReference type="PANTHER" id="PTHR10366:SF749">
    <property type="entry name" value="NAD DEPENDENT EPIMERASE_DEHYDRATASE FAMILY PROTEIN, EXPRESSED"/>
    <property type="match status" value="1"/>
</dbReference>
<reference evidence="3 4" key="1">
    <citation type="submission" date="2019-12" db="EMBL/GenBank/DDBJ databases">
        <authorList>
            <person name="Alioto T."/>
            <person name="Alioto T."/>
            <person name="Gomez Garrido J."/>
        </authorList>
    </citation>
    <scope>NUCLEOTIDE SEQUENCE [LARGE SCALE GENOMIC DNA]</scope>
</reference>
<dbReference type="InterPro" id="IPR036291">
    <property type="entry name" value="NAD(P)-bd_dom_sf"/>
</dbReference>
<gene>
    <name evidence="3" type="ORF">OLEA9_A040831</name>
</gene>
<evidence type="ECO:0000256" key="1">
    <source>
        <dbReference type="ARBA" id="ARBA00022857"/>
    </source>
</evidence>
<dbReference type="Proteomes" id="UP000594638">
    <property type="component" value="Unassembled WGS sequence"/>
</dbReference>
<dbReference type="Gramene" id="OE9A040831T1">
    <property type="protein sequence ID" value="OE9A040831C1"/>
    <property type="gene ID" value="OE9A040831"/>
</dbReference>
<accession>A0A8S0RVS8</accession>
<dbReference type="AlphaFoldDB" id="A0A8S0RVS8"/>
<keyword evidence="2" id="KW-0560">Oxidoreductase</keyword>
<evidence type="ECO:0000313" key="4">
    <source>
        <dbReference type="Proteomes" id="UP000594638"/>
    </source>
</evidence>
<dbReference type="EMBL" id="CACTIH010003733">
    <property type="protein sequence ID" value="CAA2983506.1"/>
    <property type="molecule type" value="Genomic_DNA"/>
</dbReference>
<keyword evidence="4" id="KW-1185">Reference proteome</keyword>
<protein>
    <submittedName>
        <fullName evidence="3">Cinnamoyl- reductase-like SNL6</fullName>
    </submittedName>
</protein>
<dbReference type="OrthoDB" id="2735536at2759"/>
<evidence type="ECO:0000313" key="3">
    <source>
        <dbReference type="EMBL" id="CAA2983506.1"/>
    </source>
</evidence>
<evidence type="ECO:0000256" key="2">
    <source>
        <dbReference type="ARBA" id="ARBA00023002"/>
    </source>
</evidence>
<keyword evidence="1" id="KW-0521">NADP</keyword>
<dbReference type="PANTHER" id="PTHR10366">
    <property type="entry name" value="NAD DEPENDENT EPIMERASE/DEHYDRATASE"/>
    <property type="match status" value="1"/>
</dbReference>
<dbReference type="Gene3D" id="3.40.50.720">
    <property type="entry name" value="NAD(P)-binding Rossmann-like Domain"/>
    <property type="match status" value="1"/>
</dbReference>
<dbReference type="InterPro" id="IPR050425">
    <property type="entry name" value="NAD(P)_dehydrat-like"/>
</dbReference>
<comment type="caution">
    <text evidence="3">The sequence shown here is derived from an EMBL/GenBank/DDBJ whole genome shotgun (WGS) entry which is preliminary data.</text>
</comment>
<dbReference type="SUPFAM" id="SSF51735">
    <property type="entry name" value="NAD(P)-binding Rossmann-fold domains"/>
    <property type="match status" value="1"/>
</dbReference>
<organism evidence="3 4">
    <name type="scientific">Olea europaea subsp. europaea</name>
    <dbReference type="NCBI Taxonomy" id="158383"/>
    <lineage>
        <taxon>Eukaryota</taxon>
        <taxon>Viridiplantae</taxon>
        <taxon>Streptophyta</taxon>
        <taxon>Embryophyta</taxon>
        <taxon>Tracheophyta</taxon>
        <taxon>Spermatophyta</taxon>
        <taxon>Magnoliopsida</taxon>
        <taxon>eudicotyledons</taxon>
        <taxon>Gunneridae</taxon>
        <taxon>Pentapetalae</taxon>
        <taxon>asterids</taxon>
        <taxon>lamiids</taxon>
        <taxon>Lamiales</taxon>
        <taxon>Oleaceae</taxon>
        <taxon>Oleeae</taxon>
        <taxon>Olea</taxon>
    </lineage>
</organism>
<proteinExistence type="predicted"/>
<dbReference type="GO" id="GO:0016616">
    <property type="term" value="F:oxidoreductase activity, acting on the CH-OH group of donors, NAD or NADP as acceptor"/>
    <property type="evidence" value="ECO:0007669"/>
    <property type="project" value="TreeGrafter"/>
</dbReference>
<name>A0A8S0RVS8_OLEEU</name>
<sequence length="217" mass="24619">MEALKGCYGLFYSFELPSDNPTYDEFIGEIEVRAAHNVLEACARTDTIDKLILTSSATAVIWRDQHNSVPSDLWHGLSKTVVEKTAWAMAMDREVNMVSINAGLLMHPNLSIKDPYLLGATEIFKDPTRIHLYDIALAHVSIVDETSVPSLVRWLHCYHNIKIKNTSLVLLKYLKMFLTAILCFSPGLEKNKVYEQRVSRKKLSKLMVGFDSELQTE</sequence>